<dbReference type="SUPFAM" id="SSF88946">
    <property type="entry name" value="Sigma2 domain of RNA polymerase sigma factors"/>
    <property type="match status" value="1"/>
</dbReference>
<comment type="similarity">
    <text evidence="1">Belongs to the sigma-70 factor family. ECF subfamily.</text>
</comment>
<dbReference type="Gene3D" id="1.10.10.10">
    <property type="entry name" value="Winged helix-like DNA-binding domain superfamily/Winged helix DNA-binding domain"/>
    <property type="match status" value="1"/>
</dbReference>
<dbReference type="NCBIfam" id="TIGR02937">
    <property type="entry name" value="sigma70-ECF"/>
    <property type="match status" value="1"/>
</dbReference>
<accession>A0ABW7TXG6</accession>
<dbReference type="PANTHER" id="PTHR43133:SF62">
    <property type="entry name" value="RNA POLYMERASE SIGMA FACTOR SIGZ"/>
    <property type="match status" value="1"/>
</dbReference>
<dbReference type="PANTHER" id="PTHR43133">
    <property type="entry name" value="RNA POLYMERASE ECF-TYPE SIGMA FACTO"/>
    <property type="match status" value="1"/>
</dbReference>
<evidence type="ECO:0000256" key="2">
    <source>
        <dbReference type="ARBA" id="ARBA00023015"/>
    </source>
</evidence>
<dbReference type="InterPro" id="IPR039425">
    <property type="entry name" value="RNA_pol_sigma-70-like"/>
</dbReference>
<gene>
    <name evidence="8" type="ORF">ACH407_00585</name>
</gene>
<dbReference type="SUPFAM" id="SSF88659">
    <property type="entry name" value="Sigma3 and sigma4 domains of RNA polymerase sigma factors"/>
    <property type="match status" value="1"/>
</dbReference>
<evidence type="ECO:0000256" key="1">
    <source>
        <dbReference type="ARBA" id="ARBA00010641"/>
    </source>
</evidence>
<proteinExistence type="inferred from homology"/>
<organism evidence="8 9">
    <name type="scientific">Streptomyces litmocidini</name>
    <dbReference type="NCBI Taxonomy" id="67318"/>
    <lineage>
        <taxon>Bacteria</taxon>
        <taxon>Bacillati</taxon>
        <taxon>Actinomycetota</taxon>
        <taxon>Actinomycetes</taxon>
        <taxon>Kitasatosporales</taxon>
        <taxon>Streptomycetaceae</taxon>
        <taxon>Streptomyces</taxon>
    </lineage>
</organism>
<dbReference type="InterPro" id="IPR013249">
    <property type="entry name" value="RNA_pol_sigma70_r4_t2"/>
</dbReference>
<dbReference type="EMBL" id="JBIRUI010000001">
    <property type="protein sequence ID" value="MFI1712070.1"/>
    <property type="molecule type" value="Genomic_DNA"/>
</dbReference>
<feature type="region of interest" description="Disordered" evidence="5">
    <location>
        <begin position="1"/>
        <end position="36"/>
    </location>
</feature>
<dbReference type="InterPro" id="IPR036388">
    <property type="entry name" value="WH-like_DNA-bd_sf"/>
</dbReference>
<evidence type="ECO:0000259" key="7">
    <source>
        <dbReference type="Pfam" id="PF08281"/>
    </source>
</evidence>
<sequence>MNAVLQAPSTAPDGLATPRVPARPSSPEETGTERDDAALAARFRDGDEDALREAYHRWAPTVHALARRSLGNAQDAEDVTQQVFLSAWRSRERYRPDRGALGGWIVGITRHVAFDAVSARTRRSRIEQSVALAQHDDIGQHHADESQKAVDRILVQHGLAELSPVQRRLLALAVYGDLTHAQIAERTGLPLGTVKSHIRRGLLALRRILQER</sequence>
<keyword evidence="9" id="KW-1185">Reference proteome</keyword>
<dbReference type="CDD" id="cd06171">
    <property type="entry name" value="Sigma70_r4"/>
    <property type="match status" value="1"/>
</dbReference>
<evidence type="ECO:0000313" key="8">
    <source>
        <dbReference type="EMBL" id="MFI1712070.1"/>
    </source>
</evidence>
<keyword evidence="4" id="KW-0804">Transcription</keyword>
<feature type="domain" description="RNA polymerase sigma-70 region 2" evidence="6">
    <location>
        <begin position="55"/>
        <end position="122"/>
    </location>
</feature>
<dbReference type="InterPro" id="IPR013324">
    <property type="entry name" value="RNA_pol_sigma_r3/r4-like"/>
</dbReference>
<reference evidence="8 9" key="1">
    <citation type="submission" date="2024-10" db="EMBL/GenBank/DDBJ databases">
        <title>The Natural Products Discovery Center: Release of the First 8490 Sequenced Strains for Exploring Actinobacteria Biosynthetic Diversity.</title>
        <authorList>
            <person name="Kalkreuter E."/>
            <person name="Kautsar S.A."/>
            <person name="Yang D."/>
            <person name="Bader C.D."/>
            <person name="Teijaro C.N."/>
            <person name="Fluegel L."/>
            <person name="Davis C.M."/>
            <person name="Simpson J.R."/>
            <person name="Lauterbach L."/>
            <person name="Steele A.D."/>
            <person name="Gui C."/>
            <person name="Meng S."/>
            <person name="Li G."/>
            <person name="Viehrig K."/>
            <person name="Ye F."/>
            <person name="Su P."/>
            <person name="Kiefer A.F."/>
            <person name="Nichols A."/>
            <person name="Cepeda A.J."/>
            <person name="Yan W."/>
            <person name="Fan B."/>
            <person name="Jiang Y."/>
            <person name="Adhikari A."/>
            <person name="Zheng C.-J."/>
            <person name="Schuster L."/>
            <person name="Cowan T.M."/>
            <person name="Smanski M.J."/>
            <person name="Chevrette M.G."/>
            <person name="De Carvalho L.P.S."/>
            <person name="Shen B."/>
        </authorList>
    </citation>
    <scope>NUCLEOTIDE SEQUENCE [LARGE SCALE GENOMIC DNA]</scope>
    <source>
        <strain evidence="8 9">NPDC020602</strain>
    </source>
</reference>
<feature type="domain" description="RNA polymerase sigma factor 70 region 4 type 2" evidence="7">
    <location>
        <begin position="155"/>
        <end position="205"/>
    </location>
</feature>
<evidence type="ECO:0000256" key="4">
    <source>
        <dbReference type="ARBA" id="ARBA00023163"/>
    </source>
</evidence>
<evidence type="ECO:0000256" key="3">
    <source>
        <dbReference type="ARBA" id="ARBA00023082"/>
    </source>
</evidence>
<dbReference type="Pfam" id="PF04542">
    <property type="entry name" value="Sigma70_r2"/>
    <property type="match status" value="1"/>
</dbReference>
<evidence type="ECO:0000313" key="9">
    <source>
        <dbReference type="Proteomes" id="UP001611339"/>
    </source>
</evidence>
<keyword evidence="3" id="KW-0731">Sigma factor</keyword>
<dbReference type="InterPro" id="IPR013325">
    <property type="entry name" value="RNA_pol_sigma_r2"/>
</dbReference>
<dbReference type="Gene3D" id="1.10.1740.10">
    <property type="match status" value="1"/>
</dbReference>
<dbReference type="RefSeq" id="WP_359589547.1">
    <property type="nucleotide sequence ID" value="NZ_JBEYXG010000015.1"/>
</dbReference>
<keyword evidence="2" id="KW-0805">Transcription regulation</keyword>
<dbReference type="InterPro" id="IPR007627">
    <property type="entry name" value="RNA_pol_sigma70_r2"/>
</dbReference>
<dbReference type="InterPro" id="IPR014284">
    <property type="entry name" value="RNA_pol_sigma-70_dom"/>
</dbReference>
<comment type="caution">
    <text evidence="8">The sequence shown here is derived from an EMBL/GenBank/DDBJ whole genome shotgun (WGS) entry which is preliminary data.</text>
</comment>
<evidence type="ECO:0000256" key="5">
    <source>
        <dbReference type="SAM" id="MobiDB-lite"/>
    </source>
</evidence>
<dbReference type="Pfam" id="PF08281">
    <property type="entry name" value="Sigma70_r4_2"/>
    <property type="match status" value="1"/>
</dbReference>
<evidence type="ECO:0000259" key="6">
    <source>
        <dbReference type="Pfam" id="PF04542"/>
    </source>
</evidence>
<name>A0ABW7TXG6_9ACTN</name>
<dbReference type="Proteomes" id="UP001611339">
    <property type="component" value="Unassembled WGS sequence"/>
</dbReference>
<protein>
    <submittedName>
        <fullName evidence="8">RNA polymerase sigma factor</fullName>
    </submittedName>
</protein>